<evidence type="ECO:0000313" key="2">
    <source>
        <dbReference type="EMBL" id="MBP2257925.1"/>
    </source>
</evidence>
<keyword evidence="1" id="KW-0812">Transmembrane</keyword>
<sequence length="29" mass="3258">MNKYKIITWIAILGGIFILAGVMFKCIIS</sequence>
<keyword evidence="1" id="KW-0472">Membrane</keyword>
<accession>A0ABS4S8W1</accession>
<organism evidence="2 3">
    <name type="scientific">Virgibacillus alimentarius</name>
    <dbReference type="NCBI Taxonomy" id="698769"/>
    <lineage>
        <taxon>Bacteria</taxon>
        <taxon>Bacillati</taxon>
        <taxon>Bacillota</taxon>
        <taxon>Bacilli</taxon>
        <taxon>Bacillales</taxon>
        <taxon>Bacillaceae</taxon>
        <taxon>Virgibacillus</taxon>
    </lineage>
</organism>
<evidence type="ECO:0000256" key="1">
    <source>
        <dbReference type="SAM" id="Phobius"/>
    </source>
</evidence>
<protein>
    <submittedName>
        <fullName evidence="2">Membrane protein</fullName>
    </submittedName>
</protein>
<feature type="transmembrane region" description="Helical" evidence="1">
    <location>
        <begin position="6"/>
        <end position="28"/>
    </location>
</feature>
<evidence type="ECO:0000313" key="3">
    <source>
        <dbReference type="Proteomes" id="UP001519294"/>
    </source>
</evidence>
<reference evidence="2 3" key="1">
    <citation type="submission" date="2021-03" db="EMBL/GenBank/DDBJ databases">
        <title>Genomic Encyclopedia of Type Strains, Phase IV (KMG-IV): sequencing the most valuable type-strain genomes for metagenomic binning, comparative biology and taxonomic classification.</title>
        <authorList>
            <person name="Goeker M."/>
        </authorList>
    </citation>
    <scope>NUCLEOTIDE SEQUENCE [LARGE SCALE GENOMIC DNA]</scope>
    <source>
        <strain evidence="2 3">DSM 25790</strain>
    </source>
</reference>
<dbReference type="Proteomes" id="UP001519294">
    <property type="component" value="Unassembled WGS sequence"/>
</dbReference>
<comment type="caution">
    <text evidence="2">The sequence shown here is derived from an EMBL/GenBank/DDBJ whole genome shotgun (WGS) entry which is preliminary data.</text>
</comment>
<name>A0ABS4S8W1_9BACI</name>
<keyword evidence="1" id="KW-1133">Transmembrane helix</keyword>
<proteinExistence type="predicted"/>
<gene>
    <name evidence="2" type="ORF">J2Z81_001895</name>
</gene>
<dbReference type="EMBL" id="JAGIKX010000016">
    <property type="protein sequence ID" value="MBP2257925.1"/>
    <property type="molecule type" value="Genomic_DNA"/>
</dbReference>
<keyword evidence="3" id="KW-1185">Reference proteome</keyword>